<keyword evidence="5" id="KW-0175">Coiled coil</keyword>
<feature type="compositionally biased region" description="Basic and acidic residues" evidence="6">
    <location>
        <begin position="182"/>
        <end position="194"/>
    </location>
</feature>
<feature type="compositionally biased region" description="Polar residues" evidence="6">
    <location>
        <begin position="1148"/>
        <end position="1157"/>
    </location>
</feature>
<dbReference type="Gene3D" id="3.30.40.10">
    <property type="entry name" value="Zinc/RING finger domain, C3HC4 (zinc finger)"/>
    <property type="match status" value="1"/>
</dbReference>
<keyword evidence="1" id="KW-0479">Metal-binding</keyword>
<feature type="compositionally biased region" description="Low complexity" evidence="6">
    <location>
        <begin position="296"/>
        <end position="329"/>
    </location>
</feature>
<feature type="compositionally biased region" description="Basic residues" evidence="6">
    <location>
        <begin position="72"/>
        <end position="84"/>
    </location>
</feature>
<feature type="compositionally biased region" description="Polar residues" evidence="6">
    <location>
        <begin position="195"/>
        <end position="213"/>
    </location>
</feature>
<feature type="region of interest" description="Disordered" evidence="6">
    <location>
        <begin position="669"/>
        <end position="714"/>
    </location>
</feature>
<feature type="compositionally biased region" description="Low complexity" evidence="6">
    <location>
        <begin position="101"/>
        <end position="115"/>
    </location>
</feature>
<feature type="compositionally biased region" description="Low complexity" evidence="6">
    <location>
        <begin position="413"/>
        <end position="456"/>
    </location>
</feature>
<feature type="compositionally biased region" description="Polar residues" evidence="6">
    <location>
        <begin position="979"/>
        <end position="1021"/>
    </location>
</feature>
<feature type="compositionally biased region" description="Polar residues" evidence="6">
    <location>
        <begin position="1054"/>
        <end position="1085"/>
    </location>
</feature>
<dbReference type="OrthoDB" id="8062037at2759"/>
<dbReference type="RefSeq" id="XP_043005188.1">
    <property type="nucleotide sequence ID" value="XM_043157820.1"/>
</dbReference>
<protein>
    <recommendedName>
        <fullName evidence="7">RING-type domain-containing protein</fullName>
    </recommendedName>
</protein>
<dbReference type="CDD" id="cd16454">
    <property type="entry name" value="RING-H2_PA-TM-RING"/>
    <property type="match status" value="1"/>
</dbReference>
<feature type="compositionally biased region" description="Low complexity" evidence="6">
    <location>
        <begin position="256"/>
        <end position="265"/>
    </location>
</feature>
<evidence type="ECO:0000256" key="6">
    <source>
        <dbReference type="SAM" id="MobiDB-lite"/>
    </source>
</evidence>
<evidence type="ECO:0000256" key="1">
    <source>
        <dbReference type="ARBA" id="ARBA00022723"/>
    </source>
</evidence>
<dbReference type="InterPro" id="IPR013083">
    <property type="entry name" value="Znf_RING/FYVE/PHD"/>
</dbReference>
<feature type="compositionally biased region" description="Acidic residues" evidence="6">
    <location>
        <begin position="852"/>
        <end position="862"/>
    </location>
</feature>
<dbReference type="InterPro" id="IPR001841">
    <property type="entry name" value="Znf_RING"/>
</dbReference>
<feature type="compositionally biased region" description="Basic and acidic residues" evidence="6">
    <location>
        <begin position="229"/>
        <end position="241"/>
    </location>
</feature>
<dbReference type="GO" id="GO:0061630">
    <property type="term" value="F:ubiquitin protein ligase activity"/>
    <property type="evidence" value="ECO:0007669"/>
    <property type="project" value="TreeGrafter"/>
</dbReference>
<dbReference type="PROSITE" id="PS50089">
    <property type="entry name" value="ZF_RING_2"/>
    <property type="match status" value="1"/>
</dbReference>
<sequence>MGQTSSTTRAVEKRNSHPERGNSQESGSSPIPSTRRRQPTKRRSAVRRSIANFVKPASRDNSPAGTSGITAGKRRSWLKSRRWSKAPAEHVVQPEVEEMVAGQSEAAAGSATSGALIPAIGPKETDTTTAATSLAIPIPSPLEVQQHQEQNSSVSNSTEPLQHSDSITPGAGDPSSISQNREVMESSNAEHRSDSGLTESQSSSTANTDSPQNRAYEDVSLLASPADSESAREIPHTEERFLTPQEFVNEPESTHSLQPLPSSPQVPRAHTPTPTPTPTANPNSLPQNRPFPPPGTLVVVQGVVHTTDVPRPISTSPSFSPLSNSFPSNSDHDHDPQQTQSQSGSQLQSRSSEFGLGSRIRRSVSSASRPRSEIGSSARNRLSALFSGSRPGAIVSGSPSSPTSTMELDEATSTDTPTTSSSADASVSRVAADTSDTDPSVDVSSSSASSSAVGSSERADPESDTTTVVSQPSEGVSGSNAGQQTSRTDQSQPSSPSSGMISSSSIDVLGTLLSVAAAATAASLLTGSSDPILTPPISSPDAPRATSPSGTGFGADPFNGAVGSLGSLSGFGTGSPGIGASGPADRMRQAWGNIRERLGLRSNSSSVSLGSDLSADPSGDFIGGRDEDVPLLSDIDGRRSEVENATQRPEPRAPRDRMLAEMARAFQLGLGLNGPPIGGEHTNGPGSRTETSLGDPDPVGFGVGRTGIGELPPEGSFERFLVDLQTDLRAALGGGPQQQQQQGPDEQEQGPENDEQAVIRRQGNRENDIDELFRLIAEAEAEVRQRQRMIAERQAALRALVSGASAALAENASNNTQSSSSSPPSAADRRAGVETFPDSDEETCASLPMLEDVTDDSDSEDEAPVRTPVASTSGSRETERTEASLSRLSSMFDHQPSSARGVNSISEALNRRRAMGIGRTPPTLHVAETAGPAVLPPLEPPREVSIPLPMPSEQASTSNTIQLPNSPRVEVSLPEPDLTSLTSANDVASGTNAAGDTTRAAPTTLPTSEPSNNTTRSQAGSRNAIDDGTGRINWWRLYRFPPIATPPPRVTGQARGTNTATPMHVPTSSNPSPSPLQDSASLQPNVTSVAQSSTSSPTVPVTSSDSPQPSTPENGNQPQQAASNTVVPVIVVGLQSVNLAFFGPSAGPQQHVGNDTQATTATAPPLPVPTQNEEEVLSGPGGEQDDPTRENRQRRWQSRAAEALRTLRHGRNTSPRPPSGLLPDMLDGPGSRTFLIYVIGGYYPPDHNIVTGDPDTLDSFEALLDLADLLGQVRPPTASKEDIERSGLEVIKAPQVPKYEQEGKISSNCTERCLICLDEYQAEDDVRVLTCKHAFHMNCVDKWLQEGKNNCPACRGTGVVTSP</sequence>
<feature type="region of interest" description="Disordered" evidence="6">
    <location>
        <begin position="1148"/>
        <end position="1226"/>
    </location>
</feature>
<keyword evidence="3" id="KW-0862">Zinc</keyword>
<feature type="compositionally biased region" description="Low complexity" evidence="6">
    <location>
        <begin position="1086"/>
        <end position="1112"/>
    </location>
</feature>
<feature type="compositionally biased region" description="Low complexity" evidence="6">
    <location>
        <begin position="669"/>
        <end position="679"/>
    </location>
</feature>
<feature type="compositionally biased region" description="Low complexity" evidence="6">
    <location>
        <begin position="810"/>
        <end position="825"/>
    </location>
</feature>
<feature type="compositionally biased region" description="Polar residues" evidence="6">
    <location>
        <begin position="59"/>
        <end position="69"/>
    </location>
</feature>
<evidence type="ECO:0000256" key="5">
    <source>
        <dbReference type="SAM" id="Coils"/>
    </source>
</evidence>
<organism evidence="8 9">
    <name type="scientific">Marasmius oreades</name>
    <name type="common">fairy-ring Marasmius</name>
    <dbReference type="NCBI Taxonomy" id="181124"/>
    <lineage>
        <taxon>Eukaryota</taxon>
        <taxon>Fungi</taxon>
        <taxon>Dikarya</taxon>
        <taxon>Basidiomycota</taxon>
        <taxon>Agaricomycotina</taxon>
        <taxon>Agaricomycetes</taxon>
        <taxon>Agaricomycetidae</taxon>
        <taxon>Agaricales</taxon>
        <taxon>Marasmiineae</taxon>
        <taxon>Marasmiaceae</taxon>
        <taxon>Marasmius</taxon>
    </lineage>
</organism>
<feature type="compositionally biased region" description="Polar residues" evidence="6">
    <location>
        <begin position="143"/>
        <end position="167"/>
    </location>
</feature>
<dbReference type="Pfam" id="PF13639">
    <property type="entry name" value="zf-RING_2"/>
    <property type="match status" value="1"/>
</dbReference>
<feature type="compositionally biased region" description="Basic and acidic residues" evidence="6">
    <location>
        <begin position="10"/>
        <end position="22"/>
    </location>
</feature>
<feature type="compositionally biased region" description="Polar residues" evidence="6">
    <location>
        <begin position="23"/>
        <end position="32"/>
    </location>
</feature>
<dbReference type="EMBL" id="CM032188">
    <property type="protein sequence ID" value="KAG7088717.1"/>
    <property type="molecule type" value="Genomic_DNA"/>
</dbReference>
<feature type="compositionally biased region" description="Polar residues" evidence="6">
    <location>
        <begin position="953"/>
        <end position="965"/>
    </location>
</feature>
<reference evidence="8" key="1">
    <citation type="journal article" date="2021" name="Genome Biol. Evol.">
        <title>The assembled and annotated genome of the fairy-ring fungus Marasmius oreades.</title>
        <authorList>
            <person name="Hiltunen M."/>
            <person name="Ament-Velasquez S.L."/>
            <person name="Johannesson H."/>
        </authorList>
    </citation>
    <scope>NUCLEOTIDE SEQUENCE</scope>
    <source>
        <strain evidence="8">03SP1</strain>
    </source>
</reference>
<feature type="region of interest" description="Disordered" evidence="6">
    <location>
        <begin position="527"/>
        <end position="558"/>
    </location>
</feature>
<feature type="domain" description="RING-type" evidence="7">
    <location>
        <begin position="1313"/>
        <end position="1355"/>
    </location>
</feature>
<feature type="coiled-coil region" evidence="5">
    <location>
        <begin position="769"/>
        <end position="796"/>
    </location>
</feature>
<dbReference type="InterPro" id="IPR051834">
    <property type="entry name" value="RING_finger_E3_ligase"/>
</dbReference>
<feature type="region of interest" description="Disordered" evidence="6">
    <location>
        <begin position="1041"/>
        <end position="1122"/>
    </location>
</feature>
<keyword evidence="9" id="KW-1185">Reference proteome</keyword>
<gene>
    <name evidence="8" type="ORF">E1B28_012685</name>
</gene>
<feature type="region of interest" description="Disordered" evidence="6">
    <location>
        <begin position="1"/>
        <end position="503"/>
    </location>
</feature>
<feature type="compositionally biased region" description="Basic residues" evidence="6">
    <location>
        <begin position="34"/>
        <end position="46"/>
    </location>
</feature>
<keyword evidence="2 4" id="KW-0863">Zinc-finger</keyword>
<evidence type="ECO:0000256" key="2">
    <source>
        <dbReference type="ARBA" id="ARBA00022771"/>
    </source>
</evidence>
<evidence type="ECO:0000313" key="8">
    <source>
        <dbReference type="EMBL" id="KAG7088717.1"/>
    </source>
</evidence>
<feature type="region of interest" description="Disordered" evidence="6">
    <location>
        <begin position="950"/>
        <end position="1028"/>
    </location>
</feature>
<dbReference type="PANTHER" id="PTHR45931:SF3">
    <property type="entry name" value="RING ZINC FINGER-CONTAINING PROTEIN"/>
    <property type="match status" value="1"/>
</dbReference>
<accession>A0A9P7RSM0</accession>
<dbReference type="SMART" id="SM00184">
    <property type="entry name" value="RING"/>
    <property type="match status" value="1"/>
</dbReference>
<dbReference type="GeneID" id="66081760"/>
<feature type="compositionally biased region" description="Polar residues" evidence="6">
    <location>
        <begin position="1113"/>
        <end position="1122"/>
    </location>
</feature>
<dbReference type="GO" id="GO:0008270">
    <property type="term" value="F:zinc ion binding"/>
    <property type="evidence" value="ECO:0007669"/>
    <property type="project" value="UniProtKB-KW"/>
</dbReference>
<feature type="compositionally biased region" description="Low complexity" evidence="6">
    <location>
        <begin position="337"/>
        <end position="352"/>
    </location>
</feature>
<feature type="compositionally biased region" description="Polar residues" evidence="6">
    <location>
        <begin position="397"/>
        <end position="406"/>
    </location>
</feature>
<feature type="compositionally biased region" description="Acidic residues" evidence="6">
    <location>
        <begin position="745"/>
        <end position="754"/>
    </location>
</feature>
<dbReference type="KEGG" id="more:E1B28_012685"/>
<evidence type="ECO:0000256" key="4">
    <source>
        <dbReference type="PROSITE-ProRule" id="PRU00175"/>
    </source>
</evidence>
<comment type="caution">
    <text evidence="8">The sequence shown here is derived from an EMBL/GenBank/DDBJ whole genome shotgun (WGS) entry which is preliminary data.</text>
</comment>
<feature type="compositionally biased region" description="Low complexity" evidence="6">
    <location>
        <begin position="483"/>
        <end position="503"/>
    </location>
</feature>
<evidence type="ECO:0000256" key="3">
    <source>
        <dbReference type="ARBA" id="ARBA00022833"/>
    </source>
</evidence>
<dbReference type="FunFam" id="3.30.40.10:FF:000728">
    <property type="entry name" value="Unplaced genomic scaffold supercont1.4, whole genome shotgun sequence"/>
    <property type="match status" value="1"/>
</dbReference>
<evidence type="ECO:0000313" key="9">
    <source>
        <dbReference type="Proteomes" id="UP001049176"/>
    </source>
</evidence>
<feature type="region of interest" description="Disordered" evidence="6">
    <location>
        <begin position="602"/>
        <end position="655"/>
    </location>
</feature>
<dbReference type="GO" id="GO:0005634">
    <property type="term" value="C:nucleus"/>
    <property type="evidence" value="ECO:0007669"/>
    <property type="project" value="TreeGrafter"/>
</dbReference>
<proteinExistence type="predicted"/>
<feature type="compositionally biased region" description="Polar residues" evidence="6">
    <location>
        <begin position="464"/>
        <end position="482"/>
    </location>
</feature>
<dbReference type="Proteomes" id="UP001049176">
    <property type="component" value="Chromosome 8"/>
</dbReference>
<feature type="region of interest" description="Disordered" evidence="6">
    <location>
        <begin position="810"/>
        <end position="886"/>
    </location>
</feature>
<evidence type="ECO:0000259" key="7">
    <source>
        <dbReference type="PROSITE" id="PS50089"/>
    </source>
</evidence>
<feature type="region of interest" description="Disordered" evidence="6">
    <location>
        <begin position="733"/>
        <end position="754"/>
    </location>
</feature>
<dbReference type="GO" id="GO:0006511">
    <property type="term" value="P:ubiquitin-dependent protein catabolic process"/>
    <property type="evidence" value="ECO:0007669"/>
    <property type="project" value="TreeGrafter"/>
</dbReference>
<dbReference type="SUPFAM" id="SSF57850">
    <property type="entry name" value="RING/U-box"/>
    <property type="match status" value="1"/>
</dbReference>
<name>A0A9P7RSM0_9AGAR</name>
<feature type="compositionally biased region" description="Low complexity" evidence="6">
    <location>
        <begin position="602"/>
        <end position="614"/>
    </location>
</feature>
<dbReference type="PANTHER" id="PTHR45931">
    <property type="entry name" value="SI:CH211-59O9.10"/>
    <property type="match status" value="1"/>
</dbReference>